<dbReference type="Gene3D" id="2.30.29.30">
    <property type="entry name" value="Pleckstrin-homology domain (PH domain)/Phosphotyrosine-binding domain (PTB)"/>
    <property type="match status" value="1"/>
</dbReference>
<dbReference type="GO" id="GO:0045595">
    <property type="term" value="P:regulation of cell differentiation"/>
    <property type="evidence" value="ECO:0007669"/>
    <property type="project" value="TreeGrafter"/>
</dbReference>
<evidence type="ECO:0000313" key="7">
    <source>
        <dbReference type="RefSeq" id="XP_033804435.1"/>
    </source>
</evidence>
<protein>
    <submittedName>
        <fullName evidence="6 7">Pleckstrin homology domain-containing family B member 1</fullName>
    </submittedName>
</protein>
<dbReference type="AlphaFoldDB" id="A0A6P8R8B7"/>
<dbReference type="Pfam" id="PF00169">
    <property type="entry name" value="PH"/>
    <property type="match status" value="1"/>
</dbReference>
<name>A0A6P8R8B7_GEOSA</name>
<evidence type="ECO:0000256" key="1">
    <source>
        <dbReference type="ARBA" id="ARBA00004370"/>
    </source>
</evidence>
<keyword evidence="5" id="KW-1185">Reference proteome</keyword>
<dbReference type="GeneID" id="117362313"/>
<feature type="transmembrane region" description="Helical" evidence="3">
    <location>
        <begin position="172"/>
        <end position="193"/>
    </location>
</feature>
<dbReference type="InterPro" id="IPR001849">
    <property type="entry name" value="PH_domain"/>
</dbReference>
<accession>A0A6P8R8B7</accession>
<keyword evidence="2 3" id="KW-0472">Membrane</keyword>
<dbReference type="PROSITE" id="PS50003">
    <property type="entry name" value="PH_DOMAIN"/>
    <property type="match status" value="1"/>
</dbReference>
<dbReference type="CDD" id="cd13265">
    <property type="entry name" value="PH_evt"/>
    <property type="match status" value="1"/>
</dbReference>
<evidence type="ECO:0000256" key="3">
    <source>
        <dbReference type="SAM" id="Phobius"/>
    </source>
</evidence>
<dbReference type="Proteomes" id="UP000515159">
    <property type="component" value="Chromosome 6"/>
</dbReference>
<dbReference type="SUPFAM" id="SSF50729">
    <property type="entry name" value="PH domain-like"/>
    <property type="match status" value="1"/>
</dbReference>
<dbReference type="FunFam" id="2.30.29.30:FF:000073">
    <property type="entry name" value="Pleckstrin homology domain-containing family B member 2"/>
    <property type="match status" value="1"/>
</dbReference>
<dbReference type="InterPro" id="IPR011993">
    <property type="entry name" value="PH-like_dom_sf"/>
</dbReference>
<keyword evidence="3" id="KW-0812">Transmembrane</keyword>
<dbReference type="PANTHER" id="PTHR14309">
    <property type="entry name" value="EXPRESSED PROTEIN"/>
    <property type="match status" value="1"/>
</dbReference>
<dbReference type="RefSeq" id="XP_033804434.1">
    <property type="nucleotide sequence ID" value="XM_033948543.1"/>
</dbReference>
<keyword evidence="3" id="KW-1133">Transmembrane helix</keyword>
<dbReference type="OrthoDB" id="2157866at2759"/>
<dbReference type="CTD" id="58473"/>
<dbReference type="SMART" id="SM00233">
    <property type="entry name" value="PH"/>
    <property type="match status" value="1"/>
</dbReference>
<gene>
    <name evidence="6 7" type="primary">PLEKHB1</name>
</gene>
<dbReference type="RefSeq" id="XP_033804435.1">
    <property type="nucleotide sequence ID" value="XM_033948544.1"/>
</dbReference>
<evidence type="ECO:0000313" key="6">
    <source>
        <dbReference type="RefSeq" id="XP_033804434.1"/>
    </source>
</evidence>
<sequence length="195" mass="22542">MALVKSGWLWRKSSIMRRWKKRWFDLWNNGVLVYYSDDGRHPLKGVVFLRFNCTDVKVGQEFGGVQPPEGQSRNHLIKIFLRNNIDEMLCAESEDDAIAWKTALLQQKANVFFLYNPFDGFNTVPQQIHHVTSIHPGPYSDSRPYNGYNRGPRMTQVVIPEDPYHMLRNNRALGLLTGVLTGTAIGSLLWSPFWF</sequence>
<comment type="subcellular location">
    <subcellularLocation>
        <location evidence="1">Membrane</location>
    </subcellularLocation>
</comment>
<reference evidence="6 7" key="1">
    <citation type="submission" date="2025-04" db="UniProtKB">
        <authorList>
            <consortium name="RefSeq"/>
        </authorList>
    </citation>
    <scope>IDENTIFICATION</scope>
</reference>
<dbReference type="GO" id="GO:0016020">
    <property type="term" value="C:membrane"/>
    <property type="evidence" value="ECO:0007669"/>
    <property type="project" value="UniProtKB-SubCell"/>
</dbReference>
<evidence type="ECO:0000313" key="5">
    <source>
        <dbReference type="Proteomes" id="UP000515159"/>
    </source>
</evidence>
<dbReference type="InterPro" id="IPR039680">
    <property type="entry name" value="PLEKHB1/2"/>
</dbReference>
<feature type="domain" description="PH" evidence="4">
    <location>
        <begin position="2"/>
        <end position="109"/>
    </location>
</feature>
<proteinExistence type="predicted"/>
<evidence type="ECO:0000256" key="2">
    <source>
        <dbReference type="ARBA" id="ARBA00023136"/>
    </source>
</evidence>
<organism evidence="5 7">
    <name type="scientific">Geotrypetes seraphini</name>
    <name type="common">Gaboon caecilian</name>
    <name type="synonym">Caecilia seraphini</name>
    <dbReference type="NCBI Taxonomy" id="260995"/>
    <lineage>
        <taxon>Eukaryota</taxon>
        <taxon>Metazoa</taxon>
        <taxon>Chordata</taxon>
        <taxon>Craniata</taxon>
        <taxon>Vertebrata</taxon>
        <taxon>Euteleostomi</taxon>
        <taxon>Amphibia</taxon>
        <taxon>Gymnophiona</taxon>
        <taxon>Geotrypetes</taxon>
    </lineage>
</organism>
<evidence type="ECO:0000259" key="4">
    <source>
        <dbReference type="PROSITE" id="PS50003"/>
    </source>
</evidence>
<dbReference type="PANTHER" id="PTHR14309:SF7">
    <property type="entry name" value="PLECKSTRIN HOMOLOGY DOMAIN-CONTAINING FAMILY B MEMBER 1"/>
    <property type="match status" value="1"/>
</dbReference>
<dbReference type="KEGG" id="gsh:117362313"/>